<dbReference type="GO" id="GO:0044389">
    <property type="term" value="F:ubiquitin-like protein ligase binding"/>
    <property type="evidence" value="ECO:0007669"/>
    <property type="project" value="TreeGrafter"/>
</dbReference>
<comment type="similarity">
    <text evidence="13">Belongs to the ARTD/PARP family.</text>
</comment>
<dbReference type="GO" id="GO:0010629">
    <property type="term" value="P:negative regulation of gene expression"/>
    <property type="evidence" value="ECO:0007669"/>
    <property type="project" value="TreeGrafter"/>
</dbReference>
<dbReference type="FunFam" id="3.40.220.10:FF:000010">
    <property type="entry name" value="Poly [ADP-ribose] polymerase"/>
    <property type="match status" value="1"/>
</dbReference>
<dbReference type="Pfam" id="PF23254">
    <property type="entry name" value="KH_PARP14_8"/>
    <property type="match status" value="1"/>
</dbReference>
<dbReference type="GO" id="GO:0060335">
    <property type="term" value="P:positive regulation of type II interferon-mediated signaling pathway"/>
    <property type="evidence" value="ECO:0007669"/>
    <property type="project" value="TreeGrafter"/>
</dbReference>
<evidence type="ECO:0000256" key="7">
    <source>
        <dbReference type="ARBA" id="ARBA00022695"/>
    </source>
</evidence>
<dbReference type="SUPFAM" id="SSF56399">
    <property type="entry name" value="ADP-ribosylation"/>
    <property type="match status" value="1"/>
</dbReference>
<evidence type="ECO:0000313" key="20">
    <source>
        <dbReference type="RefSeq" id="XP_023557987.1"/>
    </source>
</evidence>
<evidence type="ECO:0000256" key="4">
    <source>
        <dbReference type="ARBA" id="ARBA00022588"/>
    </source>
</evidence>
<dbReference type="SMART" id="SM00506">
    <property type="entry name" value="A1pp"/>
    <property type="match status" value="2"/>
</dbReference>
<dbReference type="CDD" id="cd01439">
    <property type="entry name" value="TCCD_inducible_PARP_like"/>
    <property type="match status" value="1"/>
</dbReference>
<dbReference type="Gene3D" id="3.40.220.10">
    <property type="entry name" value="Leucine Aminopeptidase, subunit E, domain 1"/>
    <property type="match status" value="2"/>
</dbReference>
<evidence type="ECO:0000256" key="5">
    <source>
        <dbReference type="ARBA" id="ARBA00022676"/>
    </source>
</evidence>
<evidence type="ECO:0000256" key="9">
    <source>
        <dbReference type="ARBA" id="ARBA00022765"/>
    </source>
</evidence>
<dbReference type="RefSeq" id="XP_023557986.1">
    <property type="nucleotide sequence ID" value="XM_023702218.1"/>
</dbReference>
<dbReference type="GO" id="GO:0005634">
    <property type="term" value="C:nucleus"/>
    <property type="evidence" value="ECO:0007669"/>
    <property type="project" value="UniProtKB-SubCell"/>
</dbReference>
<dbReference type="Pfam" id="PF01661">
    <property type="entry name" value="Macro"/>
    <property type="match status" value="2"/>
</dbReference>
<evidence type="ECO:0000256" key="2">
    <source>
        <dbReference type="ARBA" id="ARBA00004496"/>
    </source>
</evidence>
<reference evidence="17 18" key="1">
    <citation type="submission" date="2025-04" db="UniProtKB">
        <authorList>
            <consortium name="RefSeq"/>
        </authorList>
    </citation>
    <scope>IDENTIFICATION</scope>
</reference>
<dbReference type="RefSeq" id="XP_023557987.1">
    <property type="nucleotide sequence ID" value="XM_023702219.1"/>
</dbReference>
<evidence type="ECO:0000256" key="11">
    <source>
        <dbReference type="ARBA" id="ARBA00023027"/>
    </source>
</evidence>
<dbReference type="RefSeq" id="XP_023557985.1">
    <property type="nucleotide sequence ID" value="XM_023702217.1"/>
</dbReference>
<dbReference type="InterPro" id="IPR057049">
    <property type="entry name" value="PARP14_KH_8"/>
</dbReference>
<evidence type="ECO:0000256" key="6">
    <source>
        <dbReference type="ARBA" id="ARBA00022679"/>
    </source>
</evidence>
<dbReference type="PANTHER" id="PTHR14453">
    <property type="entry name" value="PARP/ZINC FINGER CCCH TYPE DOMAIN CONTAINING PROTEIN"/>
    <property type="match status" value="1"/>
</dbReference>
<feature type="domain" description="Macro" evidence="15">
    <location>
        <begin position="314"/>
        <end position="495"/>
    </location>
</feature>
<comment type="subcellular location">
    <subcellularLocation>
        <location evidence="2">Cytoplasm</location>
    </subcellularLocation>
    <subcellularLocation>
        <location evidence="1">Nucleus</location>
    </subcellularLocation>
</comment>
<dbReference type="GO" id="GO:0005737">
    <property type="term" value="C:cytoplasm"/>
    <property type="evidence" value="ECO:0007669"/>
    <property type="project" value="UniProtKB-SubCell"/>
</dbReference>
<dbReference type="AlphaFoldDB" id="A0A6P6DD95"/>
<dbReference type="CTD" id="83666"/>
<keyword evidence="7" id="KW-0548">Nucleotidyltransferase</keyword>
<evidence type="ECO:0000256" key="13">
    <source>
        <dbReference type="ARBA" id="ARBA00024347"/>
    </source>
</evidence>
<dbReference type="PROSITE" id="PS51059">
    <property type="entry name" value="PARP_CATALYTIC"/>
    <property type="match status" value="1"/>
</dbReference>
<dbReference type="InterPro" id="IPR002589">
    <property type="entry name" value="Macro_dom"/>
</dbReference>
<evidence type="ECO:0000256" key="3">
    <source>
        <dbReference type="ARBA" id="ARBA00022490"/>
    </source>
</evidence>
<dbReference type="GO" id="GO:0016779">
    <property type="term" value="F:nucleotidyltransferase activity"/>
    <property type="evidence" value="ECO:0007669"/>
    <property type="project" value="UniProtKB-KW"/>
</dbReference>
<evidence type="ECO:0000259" key="15">
    <source>
        <dbReference type="PROSITE" id="PS51154"/>
    </source>
</evidence>
<dbReference type="GO" id="GO:0070212">
    <property type="term" value="P:protein poly-ADP-ribosylation"/>
    <property type="evidence" value="ECO:0007669"/>
    <property type="project" value="TreeGrafter"/>
</dbReference>
<keyword evidence="3" id="KW-0963">Cytoplasm</keyword>
<dbReference type="CDD" id="cd02907">
    <property type="entry name" value="Macro_Af1521_BAL-like"/>
    <property type="match status" value="1"/>
</dbReference>
<evidence type="ECO:0000256" key="1">
    <source>
        <dbReference type="ARBA" id="ARBA00004123"/>
    </source>
</evidence>
<evidence type="ECO:0000313" key="17">
    <source>
        <dbReference type="RefSeq" id="XP_023557984.1"/>
    </source>
</evidence>
<evidence type="ECO:0000256" key="10">
    <source>
        <dbReference type="ARBA" id="ARBA00022859"/>
    </source>
</evidence>
<keyword evidence="4" id="KW-0399">Innate immunity</keyword>
<dbReference type="GO" id="GO:0003950">
    <property type="term" value="F:NAD+ poly-ADP-ribosyltransferase activity"/>
    <property type="evidence" value="ECO:0007669"/>
    <property type="project" value="InterPro"/>
</dbReference>
<keyword evidence="9" id="KW-0013">ADP-ribosylation</keyword>
<sequence>MAFSMGAGAASSKEESGRTNSLSLLFQKGCAQIFPQWRRGSTNGDCVPHKCSATDYFVKSLNCQIPINHRDFTILKNQESELSKVLLAKFGCTSTLISPALPGNSQPLAQQVFRQSLIPGLELSVWKDDLTRHAVDAVVNAANEDLLHGGGLAGALVKAGGYEIQMESKSFVATYGKLSCSEIAITGAGRLPCNLIIHAVGPRWQAMDAQRCMDKLEGTIVRILSYVNYKNLNITTVAIPALSSGIFQFPLDLCTKIILQTIKSYFERNQKVGNLKEIHLVSNEDRTVASFKAASEDSLGKTLELGTWTSQETTPSVNTQIFQGLTLKIVLGRIEQQMTDVIVSSVIPDNLTGRPVSQSILQKAGDEIKWELMEQLAHPLSAFQSVLVTKGFQLSCAYVFHILWRSKYSEHLVLKNAVKDCLEKCLALNISSISFPAVGSGSIGMPKNIVAEIMFDEVLKFAKNHLKKKLTVKFVILPDDWETYLTFRAEMVNKSNMLSLNNHSDEAPRIDLKGLNLEEKYEAEAWIQKILTAKDYVIANNHILYLGKKEHEYLSDLEKTSNVSISEVIELEKAKLEIKGERTDCIKVVVNIEHMLCEVQEETAKKKEQGLRSFSGQWTGQLGKPQDEMNEVKILSLRSPIFLTQELQDQKKQFEKYGLQVIKVEKIDNSVLMAAFQKKKKMMEGKTHREPVSRRLFQQVPHQFCDVVCRVGFQRLYSVPCDPKYGAGMYFTKNLKNLADKAKKMSAANELIYVFEAEVLTGSFCQGQQIHIVPPPLSPGAIGGYDSVVDNMSNPETFVIFGSTQAMPQYLWTCTQDHVSSKEYLLVPEVFNSSLLKVSRGSSVD</sequence>
<evidence type="ECO:0000313" key="16">
    <source>
        <dbReference type="Proteomes" id="UP000515203"/>
    </source>
</evidence>
<gene>
    <name evidence="17 18 19 20" type="primary">Parp9</name>
</gene>
<dbReference type="InterPro" id="IPR043472">
    <property type="entry name" value="Macro_dom-like"/>
</dbReference>
<dbReference type="PROSITE" id="PS51154">
    <property type="entry name" value="MACRO"/>
    <property type="match status" value="2"/>
</dbReference>
<dbReference type="InterPro" id="IPR052056">
    <property type="entry name" value="Mono-ARTD/PARP"/>
</dbReference>
<organism evidence="16 19">
    <name type="scientific">Octodon degus</name>
    <name type="common">Degu</name>
    <name type="synonym">Sciurus degus</name>
    <dbReference type="NCBI Taxonomy" id="10160"/>
    <lineage>
        <taxon>Eukaryota</taxon>
        <taxon>Metazoa</taxon>
        <taxon>Chordata</taxon>
        <taxon>Craniata</taxon>
        <taxon>Vertebrata</taxon>
        <taxon>Euteleostomi</taxon>
        <taxon>Mammalia</taxon>
        <taxon>Eutheria</taxon>
        <taxon>Euarchontoglires</taxon>
        <taxon>Glires</taxon>
        <taxon>Rodentia</taxon>
        <taxon>Hystricomorpha</taxon>
        <taxon>Octodontidae</taxon>
        <taxon>Octodon</taxon>
    </lineage>
</organism>
<dbReference type="GeneID" id="101591590"/>
<evidence type="ECO:0000256" key="12">
    <source>
        <dbReference type="ARBA" id="ARBA00023242"/>
    </source>
</evidence>
<keyword evidence="6" id="KW-0808">Transferase</keyword>
<evidence type="ECO:0000313" key="18">
    <source>
        <dbReference type="RefSeq" id="XP_023557985.1"/>
    </source>
</evidence>
<dbReference type="SUPFAM" id="SSF52949">
    <property type="entry name" value="Macro domain-like"/>
    <property type="match status" value="2"/>
</dbReference>
<name>A0A6P6DD95_OCTDE</name>
<evidence type="ECO:0000259" key="14">
    <source>
        <dbReference type="PROSITE" id="PS51059"/>
    </source>
</evidence>
<dbReference type="GO" id="GO:1990404">
    <property type="term" value="F:NAD+-protein mono-ADP-ribosyltransferase activity"/>
    <property type="evidence" value="ECO:0007669"/>
    <property type="project" value="TreeGrafter"/>
</dbReference>
<dbReference type="OrthoDB" id="6133115at2759"/>
<keyword evidence="11" id="KW-0520">NAD</keyword>
<evidence type="ECO:0000256" key="8">
    <source>
        <dbReference type="ARBA" id="ARBA00022737"/>
    </source>
</evidence>
<dbReference type="GO" id="GO:0045087">
    <property type="term" value="P:innate immune response"/>
    <property type="evidence" value="ECO:0007669"/>
    <property type="project" value="UniProtKB-KW"/>
</dbReference>
<keyword evidence="16" id="KW-1185">Reference proteome</keyword>
<accession>A0A6P6DD95</accession>
<feature type="domain" description="PARP catalytic" evidence="14">
    <location>
        <begin position="624"/>
        <end position="845"/>
    </location>
</feature>
<keyword evidence="12" id="KW-0539">Nucleus</keyword>
<evidence type="ECO:0000313" key="19">
    <source>
        <dbReference type="RefSeq" id="XP_023557986.1"/>
    </source>
</evidence>
<keyword evidence="8" id="KW-0677">Repeat</keyword>
<dbReference type="GO" id="GO:0003714">
    <property type="term" value="F:transcription corepressor activity"/>
    <property type="evidence" value="ECO:0007669"/>
    <property type="project" value="TreeGrafter"/>
</dbReference>
<dbReference type="Proteomes" id="UP000515203">
    <property type="component" value="Unplaced"/>
</dbReference>
<keyword evidence="5" id="KW-0328">Glycosyltransferase</keyword>
<proteinExistence type="inferred from homology"/>
<dbReference type="Gene3D" id="3.90.228.10">
    <property type="match status" value="1"/>
</dbReference>
<feature type="domain" description="Macro" evidence="15">
    <location>
        <begin position="110"/>
        <end position="299"/>
    </location>
</feature>
<protein>
    <submittedName>
        <fullName evidence="17 18">Poly [ADP-ribose] polymerase 9 isoform X1</fullName>
    </submittedName>
</protein>
<dbReference type="PANTHER" id="PTHR14453:SF70">
    <property type="entry name" value="PROTEIN MONO-ADP-RIBOSYLTRANSFERASE PARP9"/>
    <property type="match status" value="1"/>
</dbReference>
<dbReference type="InterPro" id="IPR012317">
    <property type="entry name" value="Poly(ADP-ribose)pol_cat_dom"/>
</dbReference>
<keyword evidence="10" id="KW-0391">Immunity</keyword>
<dbReference type="RefSeq" id="XP_023557984.1">
    <property type="nucleotide sequence ID" value="XM_023702216.1"/>
</dbReference>